<evidence type="ECO:0000256" key="8">
    <source>
        <dbReference type="ARBA" id="ARBA00022777"/>
    </source>
</evidence>
<dbReference type="Pfam" id="PF00672">
    <property type="entry name" value="HAMP"/>
    <property type="match status" value="1"/>
</dbReference>
<keyword evidence="11" id="KW-0902">Two-component regulatory system</keyword>
<proteinExistence type="predicted"/>
<keyword evidence="7" id="KW-0547">Nucleotide-binding</keyword>
<evidence type="ECO:0000313" key="17">
    <source>
        <dbReference type="EMBL" id="GAA4307193.1"/>
    </source>
</evidence>
<dbReference type="Gene3D" id="3.30.450.20">
    <property type="entry name" value="PAS domain"/>
    <property type="match status" value="1"/>
</dbReference>
<keyword evidence="6 13" id="KW-0812">Transmembrane</keyword>
<evidence type="ECO:0000259" key="14">
    <source>
        <dbReference type="PROSITE" id="PS50109"/>
    </source>
</evidence>
<dbReference type="Pfam" id="PF02518">
    <property type="entry name" value="HATPase_c"/>
    <property type="match status" value="1"/>
</dbReference>
<feature type="domain" description="Histidine kinase" evidence="14">
    <location>
        <begin position="362"/>
        <end position="578"/>
    </location>
</feature>
<dbReference type="PANTHER" id="PTHR42878:SF7">
    <property type="entry name" value="SENSOR HISTIDINE KINASE GLRK"/>
    <property type="match status" value="1"/>
</dbReference>
<dbReference type="SUPFAM" id="SSF158472">
    <property type="entry name" value="HAMP domain-like"/>
    <property type="match status" value="1"/>
</dbReference>
<organism evidence="17 18">
    <name type="scientific">Compostibacter hankyongensis</name>
    <dbReference type="NCBI Taxonomy" id="1007089"/>
    <lineage>
        <taxon>Bacteria</taxon>
        <taxon>Pseudomonadati</taxon>
        <taxon>Bacteroidota</taxon>
        <taxon>Chitinophagia</taxon>
        <taxon>Chitinophagales</taxon>
        <taxon>Chitinophagaceae</taxon>
        <taxon>Compostibacter</taxon>
    </lineage>
</organism>
<evidence type="ECO:0000256" key="7">
    <source>
        <dbReference type="ARBA" id="ARBA00022741"/>
    </source>
</evidence>
<dbReference type="CDD" id="cd00082">
    <property type="entry name" value="HisKA"/>
    <property type="match status" value="1"/>
</dbReference>
<accession>A0ABP8FMH4</accession>
<dbReference type="EMBL" id="BAABFN010000002">
    <property type="protein sequence ID" value="GAA4307193.1"/>
    <property type="molecule type" value="Genomic_DNA"/>
</dbReference>
<sequence>MKIKTKLTLGVGLLFLLVILLAAVSTWYINALKKDTSNILSANYNTLEYSRNMILSLDEMKDDPGANVRFEDNLRKQKGNETEPGEKAATEQLERHFRQLQAGPADPAMPSLIRADISKIMLLNMQAIREKSDLASHTASTATVWIAITGMICFLIAFVLMVNLPGSIADPIKELIQSIREISAGNYHERVHFGSHNEFGELAGSFNAMAEKLEEYVGSRLDEVLMEKKRIDTLINNMRDPVIGLDENEKVLFANDETLRITGLRKEQLVGGQAADLAGRNDLIRILIRDIGREQTPPPQKKAPPLKIFADNKESYFEKEVVRISVIPTGETEKKEIGHVIILKNVTPFKELEFAKTNFIATVSHELKTPISSIQMGLELLRHNQTGALNTTQLQLLDSISDDSNRLLKITGELLNMTQVETGNIQLDIRKNNAHTVLKYALDATKTQAEQRHVRITVDADEPVPDLKMDAEKTAWVLTNFITNAIRYSPEYSEIILSLKKRENALFFSVKDFGKGIGRRYIEKIFDRYFQVPGSPKSGSGLGLSISKDFIEAQGGSIGVESEEGQGSTFFFYFPFRI</sequence>
<keyword evidence="5" id="KW-0808">Transferase</keyword>
<dbReference type="InterPro" id="IPR000014">
    <property type="entry name" value="PAS"/>
</dbReference>
<dbReference type="InterPro" id="IPR003594">
    <property type="entry name" value="HATPase_dom"/>
</dbReference>
<dbReference type="Gene3D" id="1.10.287.130">
    <property type="match status" value="1"/>
</dbReference>
<dbReference type="InterPro" id="IPR013767">
    <property type="entry name" value="PAS_fold"/>
</dbReference>
<name>A0ABP8FMH4_9BACT</name>
<gene>
    <name evidence="17" type="ORF">GCM10023143_13530</name>
</gene>
<dbReference type="SMART" id="SM00388">
    <property type="entry name" value="HisKA"/>
    <property type="match status" value="1"/>
</dbReference>
<evidence type="ECO:0000256" key="12">
    <source>
        <dbReference type="ARBA" id="ARBA00023136"/>
    </source>
</evidence>
<evidence type="ECO:0000256" key="3">
    <source>
        <dbReference type="ARBA" id="ARBA00012438"/>
    </source>
</evidence>
<dbReference type="InterPro" id="IPR005467">
    <property type="entry name" value="His_kinase_dom"/>
</dbReference>
<dbReference type="Gene3D" id="6.10.340.10">
    <property type="match status" value="1"/>
</dbReference>
<evidence type="ECO:0000256" key="11">
    <source>
        <dbReference type="ARBA" id="ARBA00023012"/>
    </source>
</evidence>
<dbReference type="PROSITE" id="PS50885">
    <property type="entry name" value="HAMP"/>
    <property type="match status" value="1"/>
</dbReference>
<keyword evidence="4" id="KW-0597">Phosphoprotein</keyword>
<dbReference type="InterPro" id="IPR036890">
    <property type="entry name" value="HATPase_C_sf"/>
</dbReference>
<dbReference type="InterPro" id="IPR035965">
    <property type="entry name" value="PAS-like_dom_sf"/>
</dbReference>
<dbReference type="EC" id="2.7.13.3" evidence="3"/>
<dbReference type="SMART" id="SM00387">
    <property type="entry name" value="HATPase_c"/>
    <property type="match status" value="1"/>
</dbReference>
<comment type="subcellular location">
    <subcellularLocation>
        <location evidence="2">Membrane</location>
        <topology evidence="2">Multi-pass membrane protein</topology>
    </subcellularLocation>
</comment>
<dbReference type="SUPFAM" id="SSF47384">
    <property type="entry name" value="Homodimeric domain of signal transducing histidine kinase"/>
    <property type="match status" value="1"/>
</dbReference>
<dbReference type="SMART" id="SM00091">
    <property type="entry name" value="PAS"/>
    <property type="match status" value="1"/>
</dbReference>
<dbReference type="Proteomes" id="UP001501207">
    <property type="component" value="Unassembled WGS sequence"/>
</dbReference>
<evidence type="ECO:0000256" key="4">
    <source>
        <dbReference type="ARBA" id="ARBA00022553"/>
    </source>
</evidence>
<feature type="domain" description="HAMP" evidence="16">
    <location>
        <begin position="166"/>
        <end position="218"/>
    </location>
</feature>
<keyword evidence="18" id="KW-1185">Reference proteome</keyword>
<dbReference type="CDD" id="cd00130">
    <property type="entry name" value="PAS"/>
    <property type="match status" value="1"/>
</dbReference>
<evidence type="ECO:0000313" key="18">
    <source>
        <dbReference type="Proteomes" id="UP001501207"/>
    </source>
</evidence>
<dbReference type="CDD" id="cd00075">
    <property type="entry name" value="HATPase"/>
    <property type="match status" value="1"/>
</dbReference>
<keyword evidence="9 17" id="KW-0067">ATP-binding</keyword>
<evidence type="ECO:0000259" key="15">
    <source>
        <dbReference type="PROSITE" id="PS50112"/>
    </source>
</evidence>
<dbReference type="GO" id="GO:0005524">
    <property type="term" value="F:ATP binding"/>
    <property type="evidence" value="ECO:0007669"/>
    <property type="project" value="UniProtKB-KW"/>
</dbReference>
<feature type="domain" description="PAS" evidence="15">
    <location>
        <begin position="227"/>
        <end position="271"/>
    </location>
</feature>
<dbReference type="PROSITE" id="PS50112">
    <property type="entry name" value="PAS"/>
    <property type="match status" value="1"/>
</dbReference>
<dbReference type="Pfam" id="PF00512">
    <property type="entry name" value="HisKA"/>
    <property type="match status" value="1"/>
</dbReference>
<dbReference type="RefSeq" id="WP_344977476.1">
    <property type="nucleotide sequence ID" value="NZ_BAABFN010000002.1"/>
</dbReference>
<dbReference type="PANTHER" id="PTHR42878">
    <property type="entry name" value="TWO-COMPONENT HISTIDINE KINASE"/>
    <property type="match status" value="1"/>
</dbReference>
<dbReference type="CDD" id="cd06225">
    <property type="entry name" value="HAMP"/>
    <property type="match status" value="1"/>
</dbReference>
<protein>
    <recommendedName>
        <fullName evidence="3">histidine kinase</fullName>
        <ecNumber evidence="3">2.7.13.3</ecNumber>
    </recommendedName>
</protein>
<dbReference type="InterPro" id="IPR050351">
    <property type="entry name" value="BphY/WalK/GraS-like"/>
</dbReference>
<keyword evidence="10 13" id="KW-1133">Transmembrane helix</keyword>
<comment type="caution">
    <text evidence="17">The sequence shown here is derived from an EMBL/GenBank/DDBJ whole genome shotgun (WGS) entry which is preliminary data.</text>
</comment>
<comment type="catalytic activity">
    <reaction evidence="1">
        <text>ATP + protein L-histidine = ADP + protein N-phospho-L-histidine.</text>
        <dbReference type="EC" id="2.7.13.3"/>
    </reaction>
</comment>
<evidence type="ECO:0000256" key="1">
    <source>
        <dbReference type="ARBA" id="ARBA00000085"/>
    </source>
</evidence>
<dbReference type="PRINTS" id="PR00344">
    <property type="entry name" value="BCTRLSENSOR"/>
</dbReference>
<evidence type="ECO:0000256" key="13">
    <source>
        <dbReference type="SAM" id="Phobius"/>
    </source>
</evidence>
<evidence type="ECO:0000256" key="2">
    <source>
        <dbReference type="ARBA" id="ARBA00004141"/>
    </source>
</evidence>
<reference evidence="18" key="1">
    <citation type="journal article" date="2019" name="Int. J. Syst. Evol. Microbiol.">
        <title>The Global Catalogue of Microorganisms (GCM) 10K type strain sequencing project: providing services to taxonomists for standard genome sequencing and annotation.</title>
        <authorList>
            <consortium name="The Broad Institute Genomics Platform"/>
            <consortium name="The Broad Institute Genome Sequencing Center for Infectious Disease"/>
            <person name="Wu L."/>
            <person name="Ma J."/>
        </authorList>
    </citation>
    <scope>NUCLEOTIDE SEQUENCE [LARGE SCALE GENOMIC DNA]</scope>
    <source>
        <strain evidence="18">JCM 17664</strain>
    </source>
</reference>
<keyword evidence="8" id="KW-0418">Kinase</keyword>
<feature type="transmembrane region" description="Helical" evidence="13">
    <location>
        <begin position="142"/>
        <end position="164"/>
    </location>
</feature>
<dbReference type="InterPro" id="IPR036097">
    <property type="entry name" value="HisK_dim/P_sf"/>
</dbReference>
<dbReference type="SUPFAM" id="SSF55785">
    <property type="entry name" value="PYP-like sensor domain (PAS domain)"/>
    <property type="match status" value="1"/>
</dbReference>
<evidence type="ECO:0000256" key="10">
    <source>
        <dbReference type="ARBA" id="ARBA00022989"/>
    </source>
</evidence>
<dbReference type="SUPFAM" id="SSF55874">
    <property type="entry name" value="ATPase domain of HSP90 chaperone/DNA topoisomerase II/histidine kinase"/>
    <property type="match status" value="1"/>
</dbReference>
<evidence type="ECO:0000256" key="5">
    <source>
        <dbReference type="ARBA" id="ARBA00022679"/>
    </source>
</evidence>
<dbReference type="InterPro" id="IPR003661">
    <property type="entry name" value="HisK_dim/P_dom"/>
</dbReference>
<evidence type="ECO:0000259" key="16">
    <source>
        <dbReference type="PROSITE" id="PS50885"/>
    </source>
</evidence>
<dbReference type="InterPro" id="IPR004358">
    <property type="entry name" value="Sig_transdc_His_kin-like_C"/>
</dbReference>
<evidence type="ECO:0000256" key="9">
    <source>
        <dbReference type="ARBA" id="ARBA00022840"/>
    </source>
</evidence>
<keyword evidence="12 13" id="KW-0472">Membrane</keyword>
<dbReference type="Pfam" id="PF00989">
    <property type="entry name" value="PAS"/>
    <property type="match status" value="1"/>
</dbReference>
<dbReference type="PROSITE" id="PS50109">
    <property type="entry name" value="HIS_KIN"/>
    <property type="match status" value="1"/>
</dbReference>
<dbReference type="InterPro" id="IPR003660">
    <property type="entry name" value="HAMP_dom"/>
</dbReference>
<dbReference type="Gene3D" id="3.30.565.10">
    <property type="entry name" value="Histidine kinase-like ATPase, C-terminal domain"/>
    <property type="match status" value="1"/>
</dbReference>
<dbReference type="SMART" id="SM00304">
    <property type="entry name" value="HAMP"/>
    <property type="match status" value="1"/>
</dbReference>
<evidence type="ECO:0000256" key="6">
    <source>
        <dbReference type="ARBA" id="ARBA00022692"/>
    </source>
</evidence>